<dbReference type="InterPro" id="IPR008651">
    <property type="entry name" value="Uncharacterised_HicB"/>
</dbReference>
<dbReference type="Pfam" id="PF05534">
    <property type="entry name" value="HicB"/>
    <property type="match status" value="1"/>
</dbReference>
<keyword evidence="2" id="KW-1185">Reference proteome</keyword>
<organism evidence="1 2">
    <name type="scientific">Dyadobacter jiangsuensis</name>
    <dbReference type="NCBI Taxonomy" id="1591085"/>
    <lineage>
        <taxon>Bacteria</taxon>
        <taxon>Pseudomonadati</taxon>
        <taxon>Bacteroidota</taxon>
        <taxon>Cytophagia</taxon>
        <taxon>Cytophagales</taxon>
        <taxon>Spirosomataceae</taxon>
        <taxon>Dyadobacter</taxon>
    </lineage>
</organism>
<dbReference type="Proteomes" id="UP000241964">
    <property type="component" value="Unassembled WGS sequence"/>
</dbReference>
<dbReference type="SUPFAM" id="SSF143100">
    <property type="entry name" value="TTHA1013/TTHA0281-like"/>
    <property type="match status" value="1"/>
</dbReference>
<protein>
    <submittedName>
        <fullName evidence="1">Putative HicB family RNase H-like nuclease</fullName>
    </submittedName>
</protein>
<evidence type="ECO:0000313" key="1">
    <source>
        <dbReference type="EMBL" id="PSL30288.1"/>
    </source>
</evidence>
<dbReference type="InterPro" id="IPR010985">
    <property type="entry name" value="Ribbon_hlx_hlx"/>
</dbReference>
<dbReference type="SUPFAM" id="SSF47598">
    <property type="entry name" value="Ribbon-helix-helix"/>
    <property type="match status" value="1"/>
</dbReference>
<proteinExistence type="predicted"/>
<dbReference type="InterPro" id="IPR013321">
    <property type="entry name" value="Arc_rbn_hlx_hlx"/>
</dbReference>
<reference evidence="1 2" key="1">
    <citation type="submission" date="2018-03" db="EMBL/GenBank/DDBJ databases">
        <title>Genomic Encyclopedia of Archaeal and Bacterial Type Strains, Phase II (KMG-II): from individual species to whole genera.</title>
        <authorList>
            <person name="Goeker M."/>
        </authorList>
    </citation>
    <scope>NUCLEOTIDE SEQUENCE [LARGE SCALE GENOMIC DNA]</scope>
    <source>
        <strain evidence="1 2">DSM 29057</strain>
    </source>
</reference>
<dbReference type="GO" id="GO:0006355">
    <property type="term" value="P:regulation of DNA-templated transcription"/>
    <property type="evidence" value="ECO:0007669"/>
    <property type="project" value="InterPro"/>
</dbReference>
<sequence length="128" mass="14277">MDKSKMVNSLSYDGFTANIHYSAADEIFFGKLIGVNDLITFEGTSVEELKQGMKEAVDDYIETCKALGKSPEKPYKGVFNVRISSDLHKKIALLASQYDVTLNDFVKSVLQYASSHQELGNEVFGLKR</sequence>
<dbReference type="AlphaFoldDB" id="A0A2P8G8K3"/>
<gene>
    <name evidence="1" type="ORF">CLV60_104230</name>
</gene>
<dbReference type="Gene3D" id="1.10.1220.10">
    <property type="entry name" value="Met repressor-like"/>
    <property type="match status" value="1"/>
</dbReference>
<dbReference type="EMBL" id="PYAS01000004">
    <property type="protein sequence ID" value="PSL30288.1"/>
    <property type="molecule type" value="Genomic_DNA"/>
</dbReference>
<dbReference type="RefSeq" id="WP_229210896.1">
    <property type="nucleotide sequence ID" value="NZ_PYAS01000004.1"/>
</dbReference>
<name>A0A2P8G8K3_9BACT</name>
<dbReference type="InterPro" id="IPR035069">
    <property type="entry name" value="TTHA1013/TTHA0281-like"/>
</dbReference>
<accession>A0A2P8G8K3</accession>
<evidence type="ECO:0000313" key="2">
    <source>
        <dbReference type="Proteomes" id="UP000241964"/>
    </source>
</evidence>
<comment type="caution">
    <text evidence="1">The sequence shown here is derived from an EMBL/GenBank/DDBJ whole genome shotgun (WGS) entry which is preliminary data.</text>
</comment>